<evidence type="ECO:0000313" key="1">
    <source>
        <dbReference type="EMBL" id="SBV88388.1"/>
    </source>
</evidence>
<name>A0A1M4IMK9_9XANT</name>
<protein>
    <submittedName>
        <fullName evidence="1">Uncharacterized protein</fullName>
    </submittedName>
</protein>
<dbReference type="Proteomes" id="UP000184997">
    <property type="component" value="Unassembled WGS sequence"/>
</dbReference>
<accession>A0A1M4IMK9</accession>
<evidence type="ECO:0000313" key="2">
    <source>
        <dbReference type="Proteomes" id="UP000184997"/>
    </source>
</evidence>
<organism evidence="1 2">
    <name type="scientific">Xanthomonas graminis pv. graminis</name>
    <dbReference type="NCBI Taxonomy" id="134874"/>
    <lineage>
        <taxon>Bacteria</taxon>
        <taxon>Pseudomonadati</taxon>
        <taxon>Pseudomonadota</taxon>
        <taxon>Gammaproteobacteria</taxon>
        <taxon>Lysobacterales</taxon>
        <taxon>Lysobacteraceae</taxon>
        <taxon>Xanthomonas</taxon>
        <taxon>Xanthomonas translucens group</taxon>
        <taxon>Xanthomonas graminis</taxon>
    </lineage>
</organism>
<dbReference type="EMBL" id="FLUK01000181">
    <property type="protein sequence ID" value="SBV88388.1"/>
    <property type="molecule type" value="Genomic_DNA"/>
</dbReference>
<gene>
    <name evidence="1" type="ORF">XTGNCPPB3709_2331</name>
</gene>
<sequence length="43" mass="5208">MLDGYFPNVRGRDWWPIFRKRLSQQGVDEKKARIRFIALQMLA</sequence>
<reference evidence="2" key="1">
    <citation type="submission" date="2016-07" db="EMBL/GenBank/DDBJ databases">
        <authorList>
            <person name="Florea S."/>
            <person name="Webb J.S."/>
            <person name="Jaromczyk J."/>
            <person name="Schardl C.L."/>
        </authorList>
    </citation>
    <scope>NUCLEOTIDE SEQUENCE [LARGE SCALE GENOMIC DNA]</scope>
</reference>
<proteinExistence type="predicted"/>
<dbReference type="AlphaFoldDB" id="A0A1M4IMK9"/>